<feature type="signal peptide" evidence="1">
    <location>
        <begin position="1"/>
        <end position="27"/>
    </location>
</feature>
<evidence type="ECO:0000313" key="2">
    <source>
        <dbReference type="EMBL" id="KAK7203968.1"/>
    </source>
</evidence>
<evidence type="ECO:0008006" key="4">
    <source>
        <dbReference type="Google" id="ProtNLM"/>
    </source>
</evidence>
<organism evidence="2 3">
    <name type="scientific">Myxozyma melibiosi</name>
    <dbReference type="NCBI Taxonomy" id="54550"/>
    <lineage>
        <taxon>Eukaryota</taxon>
        <taxon>Fungi</taxon>
        <taxon>Dikarya</taxon>
        <taxon>Ascomycota</taxon>
        <taxon>Saccharomycotina</taxon>
        <taxon>Lipomycetes</taxon>
        <taxon>Lipomycetales</taxon>
        <taxon>Lipomycetaceae</taxon>
        <taxon>Myxozyma</taxon>
    </lineage>
</organism>
<evidence type="ECO:0000313" key="3">
    <source>
        <dbReference type="Proteomes" id="UP001498771"/>
    </source>
</evidence>
<dbReference type="EMBL" id="JBBJBU010000009">
    <property type="protein sequence ID" value="KAK7203968.1"/>
    <property type="molecule type" value="Genomic_DNA"/>
</dbReference>
<accession>A0ABR1F4A7</accession>
<proteinExistence type="predicted"/>
<feature type="chain" id="PRO_5045240387" description="Secreted protein" evidence="1">
    <location>
        <begin position="28"/>
        <end position="102"/>
    </location>
</feature>
<dbReference type="Proteomes" id="UP001498771">
    <property type="component" value="Unassembled WGS sequence"/>
</dbReference>
<protein>
    <recommendedName>
        <fullName evidence="4">Secreted protein</fullName>
    </recommendedName>
</protein>
<dbReference type="GeneID" id="90038589"/>
<sequence>YKVRSPAALSLLLFFLTSHYFQNFSNTHPSRAFQQWFSARGEHAPPVHRILLLRSTCTVAADISLHTRNRGSNLLLRAIRRPREATDALSPALASPPTTTTT</sequence>
<name>A0ABR1F4A7_9ASCO</name>
<reference evidence="2 3" key="1">
    <citation type="submission" date="2024-03" db="EMBL/GenBank/DDBJ databases">
        <title>Genome-scale model development and genomic sequencing of the oleaginous clade Lipomyces.</title>
        <authorList>
            <consortium name="Lawrence Berkeley National Laboratory"/>
            <person name="Czajka J.J."/>
            <person name="Han Y."/>
            <person name="Kim J."/>
            <person name="Mondo S.J."/>
            <person name="Hofstad B.A."/>
            <person name="Robles A."/>
            <person name="Haridas S."/>
            <person name="Riley R."/>
            <person name="LaButti K."/>
            <person name="Pangilinan J."/>
            <person name="Andreopoulos W."/>
            <person name="Lipzen A."/>
            <person name="Yan J."/>
            <person name="Wang M."/>
            <person name="Ng V."/>
            <person name="Grigoriev I.V."/>
            <person name="Spatafora J.W."/>
            <person name="Magnuson J.K."/>
            <person name="Baker S.E."/>
            <person name="Pomraning K.R."/>
        </authorList>
    </citation>
    <scope>NUCLEOTIDE SEQUENCE [LARGE SCALE GENOMIC DNA]</scope>
    <source>
        <strain evidence="2 3">Phaff 52-87</strain>
    </source>
</reference>
<feature type="non-terminal residue" evidence="2">
    <location>
        <position position="1"/>
    </location>
</feature>
<dbReference type="RefSeq" id="XP_064767001.1">
    <property type="nucleotide sequence ID" value="XM_064913077.1"/>
</dbReference>
<comment type="caution">
    <text evidence="2">The sequence shown here is derived from an EMBL/GenBank/DDBJ whole genome shotgun (WGS) entry which is preliminary data.</text>
</comment>
<keyword evidence="3" id="KW-1185">Reference proteome</keyword>
<keyword evidence="1" id="KW-0732">Signal</keyword>
<gene>
    <name evidence="2" type="ORF">BZA70DRAFT_281168</name>
</gene>
<evidence type="ECO:0000256" key="1">
    <source>
        <dbReference type="SAM" id="SignalP"/>
    </source>
</evidence>